<dbReference type="SUPFAM" id="SSF52540">
    <property type="entry name" value="P-loop containing nucleoside triphosphate hydrolases"/>
    <property type="match status" value="1"/>
</dbReference>
<evidence type="ECO:0000256" key="2">
    <source>
        <dbReference type="ARBA" id="ARBA00023180"/>
    </source>
</evidence>
<keyword evidence="2" id="KW-0325">Glycoprotein</keyword>
<reference evidence="4 5" key="1">
    <citation type="submission" date="2024-03" db="EMBL/GenBank/DDBJ databases">
        <title>Actinomycetospora sp. OC33-EN06, a novel actinomycete isolated from wild orchid (Aerides multiflora).</title>
        <authorList>
            <person name="Suriyachadkun C."/>
        </authorList>
    </citation>
    <scope>NUCLEOTIDE SEQUENCE [LARGE SCALE GENOMIC DNA]</scope>
    <source>
        <strain evidence="4 5">OC33-EN06</strain>
    </source>
</reference>
<dbReference type="PANTHER" id="PTHR10605">
    <property type="entry name" value="HEPARAN SULFATE SULFOTRANSFERASE"/>
    <property type="match status" value="1"/>
</dbReference>
<comment type="caution">
    <text evidence="4">The sequence shown here is derived from an EMBL/GenBank/DDBJ whole genome shotgun (WGS) entry which is preliminary data.</text>
</comment>
<evidence type="ECO:0000259" key="3">
    <source>
        <dbReference type="Pfam" id="PF00685"/>
    </source>
</evidence>
<dbReference type="PANTHER" id="PTHR10605:SF56">
    <property type="entry name" value="BIFUNCTIONAL HEPARAN SULFATE N-DEACETYLASE_N-SULFOTRANSFERASE"/>
    <property type="match status" value="1"/>
</dbReference>
<evidence type="ECO:0000256" key="1">
    <source>
        <dbReference type="ARBA" id="ARBA00022679"/>
    </source>
</evidence>
<dbReference type="InterPro" id="IPR037359">
    <property type="entry name" value="NST/OST"/>
</dbReference>
<dbReference type="EMBL" id="JBBEGL010000004">
    <property type="protein sequence ID" value="MEJ2887932.1"/>
    <property type="molecule type" value="Genomic_DNA"/>
</dbReference>
<keyword evidence="5" id="KW-1185">Reference proteome</keyword>
<dbReference type="InterPro" id="IPR027417">
    <property type="entry name" value="P-loop_NTPase"/>
</dbReference>
<proteinExistence type="predicted"/>
<dbReference type="RefSeq" id="WP_337714422.1">
    <property type="nucleotide sequence ID" value="NZ_JBBEGL010000004.1"/>
</dbReference>
<gene>
    <name evidence="4" type="ORF">WCD41_15840</name>
</gene>
<dbReference type="InterPro" id="IPR000863">
    <property type="entry name" value="Sulfotransferase_dom"/>
</dbReference>
<dbReference type="Gene3D" id="3.40.50.300">
    <property type="entry name" value="P-loop containing nucleotide triphosphate hydrolases"/>
    <property type="match status" value="1"/>
</dbReference>
<accession>A0ABU8N7M5</accession>
<dbReference type="Pfam" id="PF00685">
    <property type="entry name" value="Sulfotransfer_1"/>
    <property type="match status" value="1"/>
</dbReference>
<feature type="domain" description="Sulfotransferase" evidence="3">
    <location>
        <begin position="92"/>
        <end position="191"/>
    </location>
</feature>
<keyword evidence="1" id="KW-0808">Transferase</keyword>
<evidence type="ECO:0000313" key="4">
    <source>
        <dbReference type="EMBL" id="MEJ2887932.1"/>
    </source>
</evidence>
<sequence>MRTRLPDFVIIGAQKAASTLLLNSLRDHPEAWLPAHEEPYFRDPVFTPDGFPAFARPYAYRTETRLGLKCPDYLGRPEVPRRLAGLLDTPDLVVCLRDPVARAVSAYFWKVRWGLLPLLPVDEGMRRLLDGGLRDHDGSAGDVLEWGRYGAHLSRYLEVFPREKLMILVDEDLRRAPDVTLDAVARHLGITERGVGEVSRRGANEGVYSRSRLRFLRLRTPLVLRWDAQRTYASIPKPHRLAPRLANAAVGALDSKVLSRVCDNTRPALSPEVDAELRAFYRDDVAVVEELLGRDLDWGPTARRHPVGP</sequence>
<organism evidence="4 5">
    <name type="scientific">Actinomycetospora aeridis</name>
    <dbReference type="NCBI Taxonomy" id="3129231"/>
    <lineage>
        <taxon>Bacteria</taxon>
        <taxon>Bacillati</taxon>
        <taxon>Actinomycetota</taxon>
        <taxon>Actinomycetes</taxon>
        <taxon>Pseudonocardiales</taxon>
        <taxon>Pseudonocardiaceae</taxon>
        <taxon>Actinomycetospora</taxon>
    </lineage>
</organism>
<dbReference type="Proteomes" id="UP001370100">
    <property type="component" value="Unassembled WGS sequence"/>
</dbReference>
<name>A0ABU8N7M5_9PSEU</name>
<evidence type="ECO:0000313" key="5">
    <source>
        <dbReference type="Proteomes" id="UP001370100"/>
    </source>
</evidence>
<protein>
    <submittedName>
        <fullName evidence="4">Sulfotransferase domain-containing protein</fullName>
    </submittedName>
</protein>